<dbReference type="GO" id="GO:0033214">
    <property type="term" value="P:siderophore-iron import into cell"/>
    <property type="evidence" value="ECO:0007669"/>
    <property type="project" value="TreeGrafter"/>
</dbReference>
<dbReference type="Proteomes" id="UP000219612">
    <property type="component" value="Unassembled WGS sequence"/>
</dbReference>
<keyword evidence="10" id="KW-1185">Reference proteome</keyword>
<evidence type="ECO:0000256" key="7">
    <source>
        <dbReference type="ARBA" id="ARBA00023136"/>
    </source>
</evidence>
<keyword evidence="3" id="KW-0813">Transport</keyword>
<feature type="transmembrane region" description="Helical" evidence="8">
    <location>
        <begin position="471"/>
        <end position="492"/>
    </location>
</feature>
<reference evidence="9 10" key="1">
    <citation type="submission" date="2017-09" db="EMBL/GenBank/DDBJ databases">
        <authorList>
            <person name="Ehlers B."/>
            <person name="Leendertz F.H."/>
        </authorList>
    </citation>
    <scope>NUCLEOTIDE SEQUENCE [LARGE SCALE GENOMIC DNA]</scope>
    <source>
        <strain evidence="9 10">CGMCC 4.6857</strain>
    </source>
</reference>
<organism evidence="9 10">
    <name type="scientific">Paractinoplanes atraurantiacus</name>
    <dbReference type="NCBI Taxonomy" id="1036182"/>
    <lineage>
        <taxon>Bacteria</taxon>
        <taxon>Bacillati</taxon>
        <taxon>Actinomycetota</taxon>
        <taxon>Actinomycetes</taxon>
        <taxon>Micromonosporales</taxon>
        <taxon>Micromonosporaceae</taxon>
        <taxon>Paractinoplanes</taxon>
    </lineage>
</organism>
<dbReference type="EMBL" id="OBDY01000027">
    <property type="protein sequence ID" value="SNY64867.1"/>
    <property type="molecule type" value="Genomic_DNA"/>
</dbReference>
<dbReference type="PANTHER" id="PTHR30472">
    <property type="entry name" value="FERRIC ENTEROBACTIN TRANSPORT SYSTEM PERMEASE PROTEIN"/>
    <property type="match status" value="1"/>
</dbReference>
<feature type="transmembrane region" description="Helical" evidence="8">
    <location>
        <begin position="153"/>
        <end position="175"/>
    </location>
</feature>
<evidence type="ECO:0000256" key="4">
    <source>
        <dbReference type="ARBA" id="ARBA00022475"/>
    </source>
</evidence>
<accession>A0A285JYN4</accession>
<evidence type="ECO:0000256" key="1">
    <source>
        <dbReference type="ARBA" id="ARBA00004651"/>
    </source>
</evidence>
<evidence type="ECO:0000256" key="5">
    <source>
        <dbReference type="ARBA" id="ARBA00022692"/>
    </source>
</evidence>
<feature type="transmembrane region" description="Helical" evidence="8">
    <location>
        <begin position="362"/>
        <end position="388"/>
    </location>
</feature>
<dbReference type="GO" id="GO:0005886">
    <property type="term" value="C:plasma membrane"/>
    <property type="evidence" value="ECO:0007669"/>
    <property type="project" value="UniProtKB-SubCell"/>
</dbReference>
<name>A0A285JYN4_9ACTN</name>
<feature type="transmembrane region" description="Helical" evidence="8">
    <location>
        <begin position="241"/>
        <end position="274"/>
    </location>
</feature>
<evidence type="ECO:0000256" key="6">
    <source>
        <dbReference type="ARBA" id="ARBA00022989"/>
    </source>
</evidence>
<feature type="transmembrane region" description="Helical" evidence="8">
    <location>
        <begin position="67"/>
        <end position="84"/>
    </location>
</feature>
<proteinExistence type="inferred from homology"/>
<keyword evidence="7 8" id="KW-0472">Membrane</keyword>
<comment type="similarity">
    <text evidence="2">Belongs to the binding-protein-dependent transport system permease family. FecCD subfamily.</text>
</comment>
<dbReference type="AlphaFoldDB" id="A0A285JYN4"/>
<dbReference type="GO" id="GO:0022857">
    <property type="term" value="F:transmembrane transporter activity"/>
    <property type="evidence" value="ECO:0007669"/>
    <property type="project" value="InterPro"/>
</dbReference>
<keyword evidence="4" id="KW-1003">Cell membrane</keyword>
<dbReference type="InterPro" id="IPR000522">
    <property type="entry name" value="ABC_transptr_permease_BtuC"/>
</dbReference>
<dbReference type="Pfam" id="PF01032">
    <property type="entry name" value="FecCD"/>
    <property type="match status" value="2"/>
</dbReference>
<feature type="transmembrane region" description="Helical" evidence="8">
    <location>
        <begin position="590"/>
        <end position="617"/>
    </location>
</feature>
<keyword evidence="5 8" id="KW-0812">Transmembrane</keyword>
<dbReference type="InterPro" id="IPR037294">
    <property type="entry name" value="ABC_BtuC-like"/>
</dbReference>
<feature type="transmembrane region" description="Helical" evidence="8">
    <location>
        <begin position="660"/>
        <end position="678"/>
    </location>
</feature>
<evidence type="ECO:0000256" key="8">
    <source>
        <dbReference type="SAM" id="Phobius"/>
    </source>
</evidence>
<protein>
    <submittedName>
        <fullName evidence="9">Iron complex transport system permease protein</fullName>
    </submittedName>
</protein>
<sequence>MKGRVASGPVILAVLLGAVVVTGLWHITQGTSGVGFAGLLRYLSGAREDVGGVPITDVLTGSRLPRVLAGVAVGVALGSAGALLQSVTRNTLAAPDTLAVTAGSYFALCAVAAFGLAVPLWASGAVAFGGGLLAAGVVLGLAGSASGIASTRLILAGSAVAMALDAATAMLLILFKESTTGLYAWGSGSLAQLNLDAAERAAPVIVTVLAVALLLARRLDVLGLGDDAATSLGVRVRATRILAVLCAVLLTSISVTLAGPLAFVGLAAPVAVRLAAKRFGALGKHAFLIPACGLAGALLVLLADSVLRAVMGPQAAASIPTGIPTSLLGAVVIVILALRLRDVSAAREAPGAHVAIRTRRRFVTVLVAAAVLLVAAALTGLLAGSLWLRTGDIILWLEGTAPDLIGLALDDRAPRVAAAVVAGAALALAGTVVQGTVRNPLAEPGVLGITAGAGLGAVIVVTSGLSGGHPALVAMAVTLGLAAFALIAVLAWRGGLRPDRFLLIGIGCGYALSDISTFLLLRADPWDTPRLLTWLSGTTYGRTFADVLPVAVVLLLATPAVLTMRRELDLLTLDEDTPRIVGVRRDRVRLTLLTIAAVAAAVSVTAIGVVGFVGLVAPHMARGLVGVRHARALPVAMLLGALLVSTADTLGRTLIAPSQIPAGLMMALIGAPYFVWLLRRSRA</sequence>
<feature type="transmembrane region" description="Helical" evidence="8">
    <location>
        <begin position="323"/>
        <end position="341"/>
    </location>
</feature>
<feature type="transmembrane region" description="Helical" evidence="8">
    <location>
        <begin position="96"/>
        <end position="114"/>
    </location>
</feature>
<comment type="subcellular location">
    <subcellularLocation>
        <location evidence="1">Cell membrane</location>
        <topology evidence="1">Multi-pass membrane protein</topology>
    </subcellularLocation>
</comment>
<evidence type="ECO:0000313" key="10">
    <source>
        <dbReference type="Proteomes" id="UP000219612"/>
    </source>
</evidence>
<dbReference type="NCBIfam" id="NF007867">
    <property type="entry name" value="PRK10577.1-3"/>
    <property type="match status" value="1"/>
</dbReference>
<dbReference type="Gene3D" id="1.10.3470.10">
    <property type="entry name" value="ABC transporter involved in vitamin B12 uptake, BtuC"/>
    <property type="match status" value="2"/>
</dbReference>
<evidence type="ECO:0000313" key="9">
    <source>
        <dbReference type="EMBL" id="SNY64867.1"/>
    </source>
</evidence>
<feature type="transmembrane region" description="Helical" evidence="8">
    <location>
        <begin position="543"/>
        <end position="562"/>
    </location>
</feature>
<feature type="transmembrane region" description="Helical" evidence="8">
    <location>
        <begin position="120"/>
        <end position="141"/>
    </location>
</feature>
<feature type="transmembrane region" description="Helical" evidence="8">
    <location>
        <begin position="416"/>
        <end position="433"/>
    </location>
</feature>
<dbReference type="SUPFAM" id="SSF81345">
    <property type="entry name" value="ABC transporter involved in vitamin B12 uptake, BtuC"/>
    <property type="match status" value="2"/>
</dbReference>
<dbReference type="CDD" id="cd06550">
    <property type="entry name" value="TM_ABC_iron-siderophores_like"/>
    <property type="match status" value="2"/>
</dbReference>
<dbReference type="OrthoDB" id="9782305at2"/>
<feature type="transmembrane region" description="Helical" evidence="8">
    <location>
        <begin position="445"/>
        <end position="465"/>
    </location>
</feature>
<evidence type="ECO:0000256" key="2">
    <source>
        <dbReference type="ARBA" id="ARBA00007935"/>
    </source>
</evidence>
<feature type="transmembrane region" description="Helical" evidence="8">
    <location>
        <begin position="501"/>
        <end position="523"/>
    </location>
</feature>
<dbReference type="PANTHER" id="PTHR30472:SF37">
    <property type="entry name" value="FE(3+) DICITRATE TRANSPORT SYSTEM PERMEASE PROTEIN FECD-RELATED"/>
    <property type="match status" value="1"/>
</dbReference>
<dbReference type="RefSeq" id="WP_097327199.1">
    <property type="nucleotide sequence ID" value="NZ_OBDY01000027.1"/>
</dbReference>
<keyword evidence="6 8" id="KW-1133">Transmembrane helix</keyword>
<feature type="transmembrane region" description="Helical" evidence="8">
    <location>
        <begin position="286"/>
        <end position="303"/>
    </location>
</feature>
<evidence type="ECO:0000256" key="3">
    <source>
        <dbReference type="ARBA" id="ARBA00022448"/>
    </source>
</evidence>
<gene>
    <name evidence="9" type="ORF">SAMN05421748_12774</name>
</gene>